<comment type="domain">
    <text evidence="10">The Q motif is unique to and characteristic of the DEAD box family of RNA helicases and controls ATP binding and hydrolysis.</text>
</comment>
<feature type="region of interest" description="Disordered" evidence="11">
    <location>
        <begin position="1"/>
        <end position="213"/>
    </location>
</feature>
<keyword evidence="6 10" id="KW-0067">ATP-binding</keyword>
<evidence type="ECO:0000256" key="3">
    <source>
        <dbReference type="ARBA" id="ARBA00022741"/>
    </source>
</evidence>
<dbReference type="CDD" id="cd17956">
    <property type="entry name" value="DEADc_DDX51"/>
    <property type="match status" value="1"/>
</dbReference>
<keyword evidence="3 10" id="KW-0547">Nucleotide-binding</keyword>
<comment type="catalytic activity">
    <reaction evidence="8 10">
        <text>ATP + H2O = ADP + phosphate + H(+)</text>
        <dbReference type="Rhea" id="RHEA:13065"/>
        <dbReference type="ChEBI" id="CHEBI:15377"/>
        <dbReference type="ChEBI" id="CHEBI:15378"/>
        <dbReference type="ChEBI" id="CHEBI:30616"/>
        <dbReference type="ChEBI" id="CHEBI:43474"/>
        <dbReference type="ChEBI" id="CHEBI:456216"/>
        <dbReference type="EC" id="3.6.4.13"/>
    </reaction>
</comment>
<dbReference type="InterPro" id="IPR000629">
    <property type="entry name" value="RNA-helicase_DEAD-box_CS"/>
</dbReference>
<evidence type="ECO:0000256" key="5">
    <source>
        <dbReference type="ARBA" id="ARBA00022806"/>
    </source>
</evidence>
<dbReference type="PROSITE" id="PS51195">
    <property type="entry name" value="Q_MOTIF"/>
    <property type="match status" value="1"/>
</dbReference>
<dbReference type="OrthoDB" id="3370at2759"/>
<keyword evidence="5 10" id="KW-0347">Helicase</keyword>
<dbReference type="SUPFAM" id="SSF52540">
    <property type="entry name" value="P-loop containing nucleoside triphosphate hydrolases"/>
    <property type="match status" value="2"/>
</dbReference>
<organism evidence="15 16">
    <name type="scientific">Penicillium steckii</name>
    <dbReference type="NCBI Taxonomy" id="303698"/>
    <lineage>
        <taxon>Eukaryota</taxon>
        <taxon>Fungi</taxon>
        <taxon>Dikarya</taxon>
        <taxon>Ascomycota</taxon>
        <taxon>Pezizomycotina</taxon>
        <taxon>Eurotiomycetes</taxon>
        <taxon>Eurotiomycetidae</taxon>
        <taxon>Eurotiales</taxon>
        <taxon>Aspergillaceae</taxon>
        <taxon>Penicillium</taxon>
    </lineage>
</organism>
<keyword evidence="7 10" id="KW-0694">RNA-binding</keyword>
<evidence type="ECO:0000313" key="15">
    <source>
        <dbReference type="EMBL" id="OQE14729.1"/>
    </source>
</evidence>
<evidence type="ECO:0000313" key="16">
    <source>
        <dbReference type="Proteomes" id="UP000191285"/>
    </source>
</evidence>
<keyword evidence="2" id="KW-0698">rRNA processing</keyword>
<keyword evidence="4 10" id="KW-0378">Hydrolase</keyword>
<dbReference type="PROSITE" id="PS00039">
    <property type="entry name" value="DEAD_ATP_HELICASE"/>
    <property type="match status" value="1"/>
</dbReference>
<dbReference type="EC" id="3.6.4.13" evidence="10"/>
<evidence type="ECO:0000256" key="7">
    <source>
        <dbReference type="ARBA" id="ARBA00022884"/>
    </source>
</evidence>
<dbReference type="SMART" id="SM00490">
    <property type="entry name" value="HELICc"/>
    <property type="match status" value="1"/>
</dbReference>
<dbReference type="PROSITE" id="PS51192">
    <property type="entry name" value="HELICASE_ATP_BIND_1"/>
    <property type="match status" value="1"/>
</dbReference>
<dbReference type="Pfam" id="PF00270">
    <property type="entry name" value="DEAD"/>
    <property type="match status" value="2"/>
</dbReference>
<dbReference type="GO" id="GO:0006364">
    <property type="term" value="P:rRNA processing"/>
    <property type="evidence" value="ECO:0007669"/>
    <property type="project" value="UniProtKB-KW"/>
</dbReference>
<accession>A0A1V6SM34</accession>
<dbReference type="InterPro" id="IPR001650">
    <property type="entry name" value="Helicase_C-like"/>
</dbReference>
<dbReference type="InterPro" id="IPR027417">
    <property type="entry name" value="P-loop_NTPase"/>
</dbReference>
<feature type="domain" description="DEAD-box RNA helicase Q" evidence="14">
    <location>
        <begin position="220"/>
        <end position="248"/>
    </location>
</feature>
<comment type="caution">
    <text evidence="15">The sequence shown here is derived from an EMBL/GenBank/DDBJ whole genome shotgun (WGS) entry which is preliminary data.</text>
</comment>
<dbReference type="EMBL" id="MLKD01000033">
    <property type="protein sequence ID" value="OQE14729.1"/>
    <property type="molecule type" value="Genomic_DNA"/>
</dbReference>
<evidence type="ECO:0000259" key="12">
    <source>
        <dbReference type="PROSITE" id="PS51192"/>
    </source>
</evidence>
<proteinExistence type="inferred from homology"/>
<sequence>MAGSKVADSRMSPNKETSTHKRKRDDPNVSTSISSKKHKKEKKRESLSALPEKRKRLKDALQGSDSEGSPRKESLVSSKRSQKNSTDSHDGVNTESKKSKDSKRKSSRKDDKVDEESAAVRSESDASSEEDTEPKPSKNKHSGILSKFERTKTVSNARAKKPKSVAKDEVEEDTVEPVIAQGLEPLPQPENPPEIEEAPTYSSLPPWLANPSRTSTDERAQFADLGIKPDLLRILEQNDYKEAFAVQSAVIPLLLDGGKHHPGDLCISAATGSGKTLSYVLPLVTSLAPRPASRLRGLIVVPTRELVKQAREACELCASGSRLHIGSAVGNVAIKEEQKLMMRTDQVYNPATVAQRQEPGLQDNDWMDFNLEDCVAEAVDSTGFLPGYIQRYEPNVDILICTPGRLVDHLRYTKGFTLKHLEWLVIDEADRLLNESFQEWVDVVMGSLDARQAPETFGPGGKLLSDLGLPIETNPPRKVVLSATMTRDISKLNSLRLANPKMVIIGAESAADPEDSSAAHPDAHFTLPSSLREHMVAVGDESLKPLYLFRLLQTHIGVEVDKKANLASKASDSESTSSDDTSSDDETSSDDSSDDETSSSGSDSDSDESSDDTSSDDSSESSSSDSDSDSESEPEPKKAEAVSKSGPQRNTVLVFTKSSESASRLTRLISLLDPQLASRVGTIIKSDKSSASRKTLAAYRSGKVSVIVATDRASRGLDLQSLSHVVNYDVPSSITTYVHRVGRTARANKDGSAWSLVAHREGRWFANEIASSVDGRITRTLPIDRVQVRSDDLKPLQPKYLKALDKLEQEVRTSRARPSKSKLQGGSN</sequence>
<dbReference type="CDD" id="cd18787">
    <property type="entry name" value="SF2_C_DEAD"/>
    <property type="match status" value="1"/>
</dbReference>
<dbReference type="PROSITE" id="PS51194">
    <property type="entry name" value="HELICASE_CTER"/>
    <property type="match status" value="1"/>
</dbReference>
<dbReference type="PANTHER" id="PTHR24031">
    <property type="entry name" value="RNA HELICASE"/>
    <property type="match status" value="1"/>
</dbReference>
<dbReference type="GO" id="GO:0005524">
    <property type="term" value="F:ATP binding"/>
    <property type="evidence" value="ECO:0007669"/>
    <property type="project" value="UniProtKB-UniRule"/>
</dbReference>
<protein>
    <recommendedName>
        <fullName evidence="10">ATP-dependent RNA helicase</fullName>
        <ecNumber evidence="10">3.6.4.13</ecNumber>
    </recommendedName>
</protein>
<dbReference type="AlphaFoldDB" id="A0A1V6SM34"/>
<feature type="domain" description="Helicase ATP-binding" evidence="12">
    <location>
        <begin position="256"/>
        <end position="503"/>
    </location>
</feature>
<feature type="short sequence motif" description="Q motif" evidence="9">
    <location>
        <begin position="220"/>
        <end position="248"/>
    </location>
</feature>
<dbReference type="GO" id="GO:0003724">
    <property type="term" value="F:RNA helicase activity"/>
    <property type="evidence" value="ECO:0007669"/>
    <property type="project" value="UniProtKB-EC"/>
</dbReference>
<feature type="compositionally biased region" description="Polar residues" evidence="11">
    <location>
        <begin position="75"/>
        <end position="85"/>
    </location>
</feature>
<comment type="similarity">
    <text evidence="10">Belongs to the DEAD box helicase family.</text>
</comment>
<name>A0A1V6SM34_9EURO</name>
<dbReference type="Gene3D" id="3.40.50.300">
    <property type="entry name" value="P-loop containing nucleotide triphosphate hydrolases"/>
    <property type="match status" value="2"/>
</dbReference>
<evidence type="ECO:0000256" key="2">
    <source>
        <dbReference type="ARBA" id="ARBA00022552"/>
    </source>
</evidence>
<dbReference type="Proteomes" id="UP000191285">
    <property type="component" value="Unassembled WGS sequence"/>
</dbReference>
<gene>
    <name evidence="15" type="ORF">PENSTE_c033G03146</name>
</gene>
<evidence type="ECO:0000259" key="14">
    <source>
        <dbReference type="PROSITE" id="PS51195"/>
    </source>
</evidence>
<evidence type="ECO:0000256" key="4">
    <source>
        <dbReference type="ARBA" id="ARBA00022801"/>
    </source>
</evidence>
<feature type="compositionally biased region" description="Basic and acidic residues" evidence="11">
    <location>
        <begin position="86"/>
        <end position="99"/>
    </location>
</feature>
<evidence type="ECO:0000256" key="11">
    <source>
        <dbReference type="SAM" id="MobiDB-lite"/>
    </source>
</evidence>
<dbReference type="InterPro" id="IPR014014">
    <property type="entry name" value="RNA_helicase_DEAD_Q_motif"/>
</dbReference>
<feature type="domain" description="Helicase C-terminal" evidence="13">
    <location>
        <begin position="638"/>
        <end position="794"/>
    </location>
</feature>
<dbReference type="GO" id="GO:0003723">
    <property type="term" value="F:RNA binding"/>
    <property type="evidence" value="ECO:0007669"/>
    <property type="project" value="UniProtKB-UniRule"/>
</dbReference>
<evidence type="ECO:0000256" key="9">
    <source>
        <dbReference type="PROSITE-ProRule" id="PRU00552"/>
    </source>
</evidence>
<reference evidence="16" key="1">
    <citation type="journal article" date="2017" name="Nat. Microbiol.">
        <title>Global analysis of biosynthetic gene clusters reveals vast potential of secondary metabolite production in Penicillium species.</title>
        <authorList>
            <person name="Nielsen J.C."/>
            <person name="Grijseels S."/>
            <person name="Prigent S."/>
            <person name="Ji B."/>
            <person name="Dainat J."/>
            <person name="Nielsen K.F."/>
            <person name="Frisvad J.C."/>
            <person name="Workman M."/>
            <person name="Nielsen J."/>
        </authorList>
    </citation>
    <scope>NUCLEOTIDE SEQUENCE [LARGE SCALE GENOMIC DNA]</scope>
    <source>
        <strain evidence="16">IBT 24891</strain>
    </source>
</reference>
<feature type="region of interest" description="Disordered" evidence="11">
    <location>
        <begin position="566"/>
        <end position="646"/>
    </location>
</feature>
<dbReference type="GO" id="GO:0005730">
    <property type="term" value="C:nucleolus"/>
    <property type="evidence" value="ECO:0007669"/>
    <property type="project" value="UniProtKB-SubCell"/>
</dbReference>
<evidence type="ECO:0000259" key="13">
    <source>
        <dbReference type="PROSITE" id="PS51194"/>
    </source>
</evidence>
<evidence type="ECO:0000256" key="8">
    <source>
        <dbReference type="ARBA" id="ARBA00047984"/>
    </source>
</evidence>
<dbReference type="GO" id="GO:0016787">
    <property type="term" value="F:hydrolase activity"/>
    <property type="evidence" value="ECO:0007669"/>
    <property type="project" value="UniProtKB-KW"/>
</dbReference>
<comment type="subcellular location">
    <subcellularLocation>
        <location evidence="1">Nucleus</location>
        <location evidence="1">Nucleolus</location>
    </subcellularLocation>
</comment>
<dbReference type="STRING" id="303698.A0A1V6SM34"/>
<keyword evidence="16" id="KW-1185">Reference proteome</keyword>
<dbReference type="Pfam" id="PF00271">
    <property type="entry name" value="Helicase_C"/>
    <property type="match status" value="1"/>
</dbReference>
<dbReference type="InterPro" id="IPR014001">
    <property type="entry name" value="Helicase_ATP-bd"/>
</dbReference>
<evidence type="ECO:0000256" key="10">
    <source>
        <dbReference type="RuleBase" id="RU365068"/>
    </source>
</evidence>
<dbReference type="InterPro" id="IPR011545">
    <property type="entry name" value="DEAD/DEAH_box_helicase_dom"/>
</dbReference>
<feature type="compositionally biased region" description="Acidic residues" evidence="11">
    <location>
        <begin position="581"/>
        <end position="597"/>
    </location>
</feature>
<feature type="compositionally biased region" description="Acidic residues" evidence="11">
    <location>
        <begin position="604"/>
        <end position="619"/>
    </location>
</feature>
<evidence type="ECO:0000256" key="6">
    <source>
        <dbReference type="ARBA" id="ARBA00022840"/>
    </source>
</evidence>
<comment type="function">
    <text evidence="10">RNA helicase.</text>
</comment>
<evidence type="ECO:0000256" key="1">
    <source>
        <dbReference type="ARBA" id="ARBA00004604"/>
    </source>
</evidence>
<dbReference type="SMART" id="SM00487">
    <property type="entry name" value="DEXDc"/>
    <property type="match status" value="1"/>
</dbReference>